<evidence type="ECO:0000313" key="1">
    <source>
        <dbReference type="EMBL" id="MBO1329513.1"/>
    </source>
</evidence>
<keyword evidence="2" id="KW-1185">Reference proteome</keyword>
<proteinExistence type="predicted"/>
<gene>
    <name evidence="1" type="ORF">J2D75_13665</name>
</gene>
<dbReference type="RefSeq" id="WP_207855352.1">
    <property type="nucleotide sequence ID" value="NZ_JAFVMG010000026.1"/>
</dbReference>
<organism evidence="1 2">
    <name type="scientific">Acetobacter suratthaniensis</name>
    <dbReference type="NCBI Taxonomy" id="1502841"/>
    <lineage>
        <taxon>Bacteria</taxon>
        <taxon>Pseudomonadati</taxon>
        <taxon>Pseudomonadota</taxon>
        <taxon>Alphaproteobacteria</taxon>
        <taxon>Acetobacterales</taxon>
        <taxon>Acetobacteraceae</taxon>
        <taxon>Acetobacter</taxon>
    </lineage>
</organism>
<dbReference type="EMBL" id="JAFVMG010000026">
    <property type="protein sequence ID" value="MBO1329513.1"/>
    <property type="molecule type" value="Genomic_DNA"/>
</dbReference>
<protein>
    <submittedName>
        <fullName evidence="1">Uncharacterized protein</fullName>
    </submittedName>
</protein>
<evidence type="ECO:0000313" key="2">
    <source>
        <dbReference type="Proteomes" id="UP000664399"/>
    </source>
</evidence>
<accession>A0ABS3LQ63</accession>
<name>A0ABS3LQ63_9PROT</name>
<dbReference type="Proteomes" id="UP000664399">
    <property type="component" value="Unassembled WGS sequence"/>
</dbReference>
<reference evidence="1 2" key="1">
    <citation type="submission" date="2021-03" db="EMBL/GenBank/DDBJ databases">
        <title>The complete genome sequence of Acetobacter suratthaniensis TBRC 1719.</title>
        <authorList>
            <person name="Charoenyingcharoen P."/>
            <person name="Yukphan P."/>
        </authorList>
    </citation>
    <scope>NUCLEOTIDE SEQUENCE [LARGE SCALE GENOMIC DNA]</scope>
    <source>
        <strain evidence="1 2">TBRC 1719</strain>
    </source>
</reference>
<comment type="caution">
    <text evidence="1">The sequence shown here is derived from an EMBL/GenBank/DDBJ whole genome shotgun (WGS) entry which is preliminary data.</text>
</comment>
<sequence length="108" mass="12184">MNPSPLFAQQSRFLTNKKNTDCLRVINIDVDIFPKSNGLFMERLKELESLAASISNDAAQFVPLQNNSFAAVVVIALLPVVWPHLNDHLCSALQCNTAAWRVRKTLWF</sequence>